<evidence type="ECO:0000313" key="1">
    <source>
        <dbReference type="EMBL" id="KAK4174894.1"/>
    </source>
</evidence>
<proteinExistence type="predicted"/>
<keyword evidence="2" id="KW-1185">Reference proteome</keyword>
<dbReference type="AlphaFoldDB" id="A0AAN7A6A1"/>
<reference evidence="1" key="2">
    <citation type="submission" date="2023-05" db="EMBL/GenBank/DDBJ databases">
        <authorList>
            <consortium name="Lawrence Berkeley National Laboratory"/>
            <person name="Steindorff A."/>
            <person name="Hensen N."/>
            <person name="Bonometti L."/>
            <person name="Westerberg I."/>
            <person name="Brannstrom I.O."/>
            <person name="Guillou S."/>
            <person name="Cros-Aarteil S."/>
            <person name="Calhoun S."/>
            <person name="Haridas S."/>
            <person name="Kuo A."/>
            <person name="Mondo S."/>
            <person name="Pangilinan J."/>
            <person name="Riley R."/>
            <person name="Labutti K."/>
            <person name="Andreopoulos B."/>
            <person name="Lipzen A."/>
            <person name="Chen C."/>
            <person name="Yanf M."/>
            <person name="Daum C."/>
            <person name="Ng V."/>
            <person name="Clum A."/>
            <person name="Ohm R."/>
            <person name="Martin F."/>
            <person name="Silar P."/>
            <person name="Natvig D."/>
            <person name="Lalanne C."/>
            <person name="Gautier V."/>
            <person name="Ament-Velasquez S.L."/>
            <person name="Kruys A."/>
            <person name="Hutchinson M.I."/>
            <person name="Powell A.J."/>
            <person name="Barry K."/>
            <person name="Miller A.N."/>
            <person name="Grigoriev I.V."/>
            <person name="Debuchy R."/>
            <person name="Gladieux P."/>
            <person name="Thoren M.H."/>
            <person name="Johannesson H."/>
        </authorList>
    </citation>
    <scope>NUCLEOTIDE SEQUENCE</scope>
    <source>
        <strain evidence="1">CBS 892.96</strain>
    </source>
</reference>
<reference evidence="1" key="1">
    <citation type="journal article" date="2023" name="Mol. Phylogenet. Evol.">
        <title>Genome-scale phylogeny and comparative genomics of the fungal order Sordariales.</title>
        <authorList>
            <person name="Hensen N."/>
            <person name="Bonometti L."/>
            <person name="Westerberg I."/>
            <person name="Brannstrom I.O."/>
            <person name="Guillou S."/>
            <person name="Cros-Aarteil S."/>
            <person name="Calhoun S."/>
            <person name="Haridas S."/>
            <person name="Kuo A."/>
            <person name="Mondo S."/>
            <person name="Pangilinan J."/>
            <person name="Riley R."/>
            <person name="LaButti K."/>
            <person name="Andreopoulos B."/>
            <person name="Lipzen A."/>
            <person name="Chen C."/>
            <person name="Yan M."/>
            <person name="Daum C."/>
            <person name="Ng V."/>
            <person name="Clum A."/>
            <person name="Steindorff A."/>
            <person name="Ohm R.A."/>
            <person name="Martin F."/>
            <person name="Silar P."/>
            <person name="Natvig D.O."/>
            <person name="Lalanne C."/>
            <person name="Gautier V."/>
            <person name="Ament-Velasquez S.L."/>
            <person name="Kruys A."/>
            <person name="Hutchinson M.I."/>
            <person name="Powell A.J."/>
            <person name="Barry K."/>
            <person name="Miller A.N."/>
            <person name="Grigoriev I.V."/>
            <person name="Debuchy R."/>
            <person name="Gladieux P."/>
            <person name="Hiltunen Thoren M."/>
            <person name="Johannesson H."/>
        </authorList>
    </citation>
    <scope>NUCLEOTIDE SEQUENCE</scope>
    <source>
        <strain evidence="1">CBS 892.96</strain>
    </source>
</reference>
<evidence type="ECO:0000313" key="2">
    <source>
        <dbReference type="Proteomes" id="UP001302321"/>
    </source>
</evidence>
<comment type="caution">
    <text evidence="1">The sequence shown here is derived from an EMBL/GenBank/DDBJ whole genome shotgun (WGS) entry which is preliminary data.</text>
</comment>
<dbReference type="EMBL" id="MU866258">
    <property type="protein sequence ID" value="KAK4174894.1"/>
    <property type="molecule type" value="Genomic_DNA"/>
</dbReference>
<gene>
    <name evidence="1" type="ORF">QBC36DRAFT_32693</name>
</gene>
<dbReference type="Proteomes" id="UP001302321">
    <property type="component" value="Unassembled WGS sequence"/>
</dbReference>
<name>A0AAN7A6A1_9PEZI</name>
<sequence length="110" mass="12346">MTSFLYFLSLFLFGEGRKAFLFVFWFASSLSSSLSSSSSAASSFTILFLWEREKKHLSVFTNLCNSNISSHTTNANQPPSKRVRGTHRTRWIVVQSPSNNGTKQRTDGNG</sequence>
<accession>A0AAN7A6A1</accession>
<organism evidence="1 2">
    <name type="scientific">Triangularia setosa</name>
    <dbReference type="NCBI Taxonomy" id="2587417"/>
    <lineage>
        <taxon>Eukaryota</taxon>
        <taxon>Fungi</taxon>
        <taxon>Dikarya</taxon>
        <taxon>Ascomycota</taxon>
        <taxon>Pezizomycotina</taxon>
        <taxon>Sordariomycetes</taxon>
        <taxon>Sordariomycetidae</taxon>
        <taxon>Sordariales</taxon>
        <taxon>Podosporaceae</taxon>
        <taxon>Triangularia</taxon>
    </lineage>
</organism>
<protein>
    <submittedName>
        <fullName evidence="1">Uncharacterized protein</fullName>
    </submittedName>
</protein>